<feature type="region of interest" description="Disordered" evidence="8">
    <location>
        <begin position="69"/>
        <end position="108"/>
    </location>
</feature>
<evidence type="ECO:0000313" key="11">
    <source>
        <dbReference type="Proteomes" id="UP000245956"/>
    </source>
</evidence>
<comment type="function">
    <text evidence="6">Prohibitin probably acts as a holdase/unfoldase for the stabilization of newly synthesized mitochondrial proteins. Involved in mitophagy. Required for the switch to necrotrophic growth.</text>
</comment>
<comment type="similarity">
    <text evidence="2">Belongs to the prohibitin family.</text>
</comment>
<dbReference type="SMART" id="SM00213">
    <property type="entry name" value="UBQ"/>
    <property type="match status" value="1"/>
</dbReference>
<evidence type="ECO:0000256" key="1">
    <source>
        <dbReference type="ARBA" id="ARBA00004273"/>
    </source>
</evidence>
<organism evidence="10 11">
    <name type="scientific">Purpureocillium lilacinum</name>
    <name type="common">Paecilomyces lilacinus</name>
    <dbReference type="NCBI Taxonomy" id="33203"/>
    <lineage>
        <taxon>Eukaryota</taxon>
        <taxon>Fungi</taxon>
        <taxon>Dikarya</taxon>
        <taxon>Ascomycota</taxon>
        <taxon>Pezizomycotina</taxon>
        <taxon>Sordariomycetes</taxon>
        <taxon>Hypocreomycetidae</taxon>
        <taxon>Hypocreales</taxon>
        <taxon>Ophiocordycipitaceae</taxon>
        <taxon>Purpureocillium</taxon>
    </lineage>
</organism>
<feature type="region of interest" description="Disordered" evidence="8">
    <location>
        <begin position="520"/>
        <end position="578"/>
    </location>
</feature>
<dbReference type="AlphaFoldDB" id="A0A2U3DVM8"/>
<dbReference type="GO" id="GO:0000423">
    <property type="term" value="P:mitophagy"/>
    <property type="evidence" value="ECO:0007669"/>
    <property type="project" value="UniProtKB-ARBA"/>
</dbReference>
<dbReference type="InterPro" id="IPR000626">
    <property type="entry name" value="Ubiquitin-like_dom"/>
</dbReference>
<feature type="compositionally biased region" description="Polar residues" evidence="8">
    <location>
        <begin position="550"/>
        <end position="561"/>
    </location>
</feature>
<dbReference type="PROSITE" id="PS50053">
    <property type="entry name" value="UBIQUITIN_2"/>
    <property type="match status" value="1"/>
</dbReference>
<sequence>MTEALTTVNDVARRSRYRVGKLKGPKIRGSQQVINELAPPKFRISQQQSCVVHRPRELHPSTTLPISASSICSSRTARPRSNHRPPFQPRHSRNHRAPLKSAKTMSGQNNWQEEAMRRLRQMQSRGGYPGGRGGGPQMPRGTGGAIIGGALLAGGALLLSNSLFNVDGGHRAIKYRRISGVSKEIYSEGTHINIPWFETPIVYDVRAKPRNVASLTGTKDLQMVNITCRVLSRPQVDALPQIYRTLGADYDERVLPSIVNEVLKSVVAQFNASQLITQRENVARLVRENLSRRAARFNILLDDVSLTHLAFSPEFTAAVEAKQVAQQDAQRAAFVVDKARQEKQAMVVKAQGEARSAELVGEAIKKNKAYLELKKIENARLIAQQMQEAGAKNRLMLDAEGLGLNVFETTSEKNLAASCPPLLLSPPKPRQPRPTLRHRLAANMLIKVRTLTGKEIELDIEMDYKVSQIKEKVEEKEGIPPVQQRLIHGGKQMCVPSLEFPPLTTIGRSVDADDRWLGAQDRRQDGGRVQPLGRRHAASGARAPRRTLLGSEQTNQQPNKQPNERTNDTRRDQSESGIIRALRQKTREGMLATLEA</sequence>
<dbReference type="GO" id="GO:0035632">
    <property type="term" value="C:mitochondrial prohibitin complex"/>
    <property type="evidence" value="ECO:0007669"/>
    <property type="project" value="UniProtKB-ARBA"/>
</dbReference>
<dbReference type="GO" id="GO:0007005">
    <property type="term" value="P:mitochondrion organization"/>
    <property type="evidence" value="ECO:0007669"/>
    <property type="project" value="TreeGrafter"/>
</dbReference>
<evidence type="ECO:0000259" key="9">
    <source>
        <dbReference type="PROSITE" id="PS50053"/>
    </source>
</evidence>
<dbReference type="CDD" id="cd03401">
    <property type="entry name" value="SPFH_prohibitin"/>
    <property type="match status" value="1"/>
</dbReference>
<dbReference type="PRINTS" id="PR00679">
    <property type="entry name" value="PROHIBITIN"/>
</dbReference>
<protein>
    <recommendedName>
        <fullName evidence="9">Ubiquitin-like domain-containing protein</fullName>
    </recommendedName>
</protein>
<dbReference type="Pfam" id="PF01145">
    <property type="entry name" value="Band_7"/>
    <property type="match status" value="1"/>
</dbReference>
<comment type="subcellular location">
    <subcellularLocation>
        <location evidence="1">Mitochondrion inner membrane</location>
    </subcellularLocation>
</comment>
<evidence type="ECO:0000256" key="7">
    <source>
        <dbReference type="ARBA" id="ARBA00066275"/>
    </source>
</evidence>
<dbReference type="InterPro" id="IPR036013">
    <property type="entry name" value="Band_7/SPFH_dom_sf"/>
</dbReference>
<name>A0A2U3DVM8_PURLI</name>
<evidence type="ECO:0000256" key="8">
    <source>
        <dbReference type="SAM" id="MobiDB-lite"/>
    </source>
</evidence>
<proteinExistence type="inferred from homology"/>
<dbReference type="Gene3D" id="3.10.20.90">
    <property type="entry name" value="Phosphatidylinositol 3-kinase Catalytic Subunit, Chain A, domain 1"/>
    <property type="match status" value="1"/>
</dbReference>
<dbReference type="PANTHER" id="PTHR23222">
    <property type="entry name" value="PROHIBITIN"/>
    <property type="match status" value="1"/>
</dbReference>
<dbReference type="Gene3D" id="3.30.479.30">
    <property type="entry name" value="Band 7 domain"/>
    <property type="match status" value="1"/>
</dbReference>
<dbReference type="FunFam" id="3.30.479.30:FF:000001">
    <property type="entry name" value="Prohibitin 2"/>
    <property type="match status" value="1"/>
</dbReference>
<evidence type="ECO:0000256" key="3">
    <source>
        <dbReference type="ARBA" id="ARBA00022792"/>
    </source>
</evidence>
<comment type="caution">
    <text evidence="10">The sequence shown here is derived from an EMBL/GenBank/DDBJ whole genome shotgun (WGS) entry which is preliminary data.</text>
</comment>
<feature type="domain" description="Ubiquitin-like" evidence="9">
    <location>
        <begin position="444"/>
        <end position="493"/>
    </location>
</feature>
<keyword evidence="4" id="KW-0496">Mitochondrion</keyword>
<evidence type="ECO:0000256" key="5">
    <source>
        <dbReference type="ARBA" id="ARBA00023136"/>
    </source>
</evidence>
<evidence type="ECO:0000256" key="6">
    <source>
        <dbReference type="ARBA" id="ARBA00053189"/>
    </source>
</evidence>
<dbReference type="InterPro" id="IPR001107">
    <property type="entry name" value="Band_7"/>
</dbReference>
<keyword evidence="3" id="KW-0999">Mitochondrion inner membrane</keyword>
<accession>A0A2U3DVM8</accession>
<dbReference type="Proteomes" id="UP000245956">
    <property type="component" value="Unassembled WGS sequence"/>
</dbReference>
<dbReference type="SUPFAM" id="SSF117892">
    <property type="entry name" value="Band 7/SPFH domain"/>
    <property type="match status" value="1"/>
</dbReference>
<dbReference type="SMART" id="SM00244">
    <property type="entry name" value="PHB"/>
    <property type="match status" value="1"/>
</dbReference>
<dbReference type="InterPro" id="IPR029071">
    <property type="entry name" value="Ubiquitin-like_domsf"/>
</dbReference>
<dbReference type="PANTHER" id="PTHR23222:SF1">
    <property type="entry name" value="PROHIBITIN-2"/>
    <property type="match status" value="1"/>
</dbReference>
<feature type="compositionally biased region" description="Basic and acidic residues" evidence="8">
    <location>
        <begin position="562"/>
        <end position="574"/>
    </location>
</feature>
<dbReference type="EMBL" id="LCWV01000026">
    <property type="protein sequence ID" value="PWI66303.1"/>
    <property type="molecule type" value="Genomic_DNA"/>
</dbReference>
<comment type="subunit">
    <text evidence="7">The mitochondrial prohibitin complex consists of two subunits (PHB1 and PHB2). The subunits assemble into a membrane-associated ring-shaped supercomplex of approximately 1 mDa. Interacts with ATG24/SNX4; the interaction is direct and plays a role in mitophagy.</text>
</comment>
<evidence type="ECO:0000256" key="4">
    <source>
        <dbReference type="ARBA" id="ARBA00023128"/>
    </source>
</evidence>
<gene>
    <name evidence="10" type="ORF">PCL_05268</name>
</gene>
<dbReference type="Pfam" id="PF00240">
    <property type="entry name" value="ubiquitin"/>
    <property type="match status" value="1"/>
</dbReference>
<evidence type="ECO:0000313" key="10">
    <source>
        <dbReference type="EMBL" id="PWI66303.1"/>
    </source>
</evidence>
<keyword evidence="5" id="KW-0472">Membrane</keyword>
<dbReference type="InterPro" id="IPR000163">
    <property type="entry name" value="Prohibitin"/>
</dbReference>
<evidence type="ECO:0000256" key="2">
    <source>
        <dbReference type="ARBA" id="ARBA00009658"/>
    </source>
</evidence>
<dbReference type="SUPFAM" id="SSF54236">
    <property type="entry name" value="Ubiquitin-like"/>
    <property type="match status" value="1"/>
</dbReference>
<reference evidence="10 11" key="1">
    <citation type="journal article" date="2016" name="Front. Microbiol.">
        <title>Genome and transcriptome sequences reveal the specific parasitism of the nematophagous Purpureocillium lilacinum 36-1.</title>
        <authorList>
            <person name="Xie J."/>
            <person name="Li S."/>
            <person name="Mo C."/>
            <person name="Xiao X."/>
            <person name="Peng D."/>
            <person name="Wang G."/>
            <person name="Xiao Y."/>
        </authorList>
    </citation>
    <scope>NUCLEOTIDE SEQUENCE [LARGE SCALE GENOMIC DNA]</scope>
    <source>
        <strain evidence="10 11">36-1</strain>
    </source>
</reference>